<evidence type="ECO:0000313" key="5">
    <source>
        <dbReference type="EMBL" id="KAH7320647.1"/>
    </source>
</evidence>
<name>A0A8K0WSB1_9HYPO</name>
<organism evidence="5 6">
    <name type="scientific">Stachybotrys elegans</name>
    <dbReference type="NCBI Taxonomy" id="80388"/>
    <lineage>
        <taxon>Eukaryota</taxon>
        <taxon>Fungi</taxon>
        <taxon>Dikarya</taxon>
        <taxon>Ascomycota</taxon>
        <taxon>Pezizomycotina</taxon>
        <taxon>Sordariomycetes</taxon>
        <taxon>Hypocreomycetidae</taxon>
        <taxon>Hypocreales</taxon>
        <taxon>Stachybotryaceae</taxon>
        <taxon>Stachybotrys</taxon>
    </lineage>
</organism>
<comment type="caution">
    <text evidence="5">The sequence shown here is derived from an EMBL/GenBank/DDBJ whole genome shotgun (WGS) entry which is preliminary data.</text>
</comment>
<sequence length="486" mass="54013">MVSRLSVLFSLAVAAVAAAQDIPAAEIISRRSHIVPGPLRVTELFFRVPLDYNDPEGETIELFGRSVTGYEVPIVPPEEEEEVSDLPYMVYLEGGPGFGNREPQNHPLTSTALERGYQVLYLDHRGTGYSTPVSTNMLNQLEGGEDAQVEYLRLMRQDNTVRDCEAVRKALTSGMSENQAKWSIFGQSYGGFVSLSYLSLHPEGLREVFLTGGLAPVGRSAQEVYEALYPRVMKRNEAYYRKFPEDIQNVRQVARHIESQGGSVDLPAGGSLTVPRLMTIGIDFGGAGGFDYVHTTIKNLKTSLDQFGFLTRASLVPLETFTTFDTNIIYAILHEAIYCNGPNDVSNWASDRVAKNLNLFSWLSPNSSVAANSSEPLLFAGENIFPFFFDTYPELIPLKGVANKLAAVDDWTYIYNQTQLARNEVPVYAASYIDDLYVDYEFAKDTANLLRGVRTWETNAIYHSGLRTNTAEVLGALFNLRNNVID</sequence>
<dbReference type="InterPro" id="IPR002410">
    <property type="entry name" value="Peptidase_S33"/>
</dbReference>
<dbReference type="Proteomes" id="UP000813444">
    <property type="component" value="Unassembled WGS sequence"/>
</dbReference>
<reference evidence="5" key="1">
    <citation type="journal article" date="2021" name="Nat. Commun.">
        <title>Genetic determinants of endophytism in the Arabidopsis root mycobiome.</title>
        <authorList>
            <person name="Mesny F."/>
            <person name="Miyauchi S."/>
            <person name="Thiergart T."/>
            <person name="Pickel B."/>
            <person name="Atanasova L."/>
            <person name="Karlsson M."/>
            <person name="Huettel B."/>
            <person name="Barry K.W."/>
            <person name="Haridas S."/>
            <person name="Chen C."/>
            <person name="Bauer D."/>
            <person name="Andreopoulos W."/>
            <person name="Pangilinan J."/>
            <person name="LaButti K."/>
            <person name="Riley R."/>
            <person name="Lipzen A."/>
            <person name="Clum A."/>
            <person name="Drula E."/>
            <person name="Henrissat B."/>
            <person name="Kohler A."/>
            <person name="Grigoriev I.V."/>
            <person name="Martin F.M."/>
            <person name="Hacquard S."/>
        </authorList>
    </citation>
    <scope>NUCLEOTIDE SEQUENCE</scope>
    <source>
        <strain evidence="5">MPI-CAGE-CH-0235</strain>
    </source>
</reference>
<dbReference type="EMBL" id="JAGPNK010000005">
    <property type="protein sequence ID" value="KAH7320647.1"/>
    <property type="molecule type" value="Genomic_DNA"/>
</dbReference>
<dbReference type="PANTHER" id="PTHR43248:SF2">
    <property type="entry name" value="PROLYL AMINOPEPTIDASE"/>
    <property type="match status" value="1"/>
</dbReference>
<dbReference type="OrthoDB" id="1898734at2759"/>
<dbReference type="SUPFAM" id="SSF53474">
    <property type="entry name" value="alpha/beta-Hydrolases"/>
    <property type="match status" value="1"/>
</dbReference>
<proteinExistence type="inferred from homology"/>
<evidence type="ECO:0000256" key="3">
    <source>
        <dbReference type="SAM" id="SignalP"/>
    </source>
</evidence>
<gene>
    <name evidence="5" type="ORF">B0I35DRAFT_351677</name>
</gene>
<keyword evidence="2 5" id="KW-0378">Hydrolase</keyword>
<evidence type="ECO:0000259" key="4">
    <source>
        <dbReference type="Pfam" id="PF00561"/>
    </source>
</evidence>
<dbReference type="Gene3D" id="3.40.50.1820">
    <property type="entry name" value="alpha/beta hydrolase"/>
    <property type="match status" value="1"/>
</dbReference>
<dbReference type="PANTHER" id="PTHR43248">
    <property type="entry name" value="2-SUCCINYL-6-HYDROXY-2,4-CYCLOHEXADIENE-1-CARBOXYLATE SYNTHASE"/>
    <property type="match status" value="1"/>
</dbReference>
<feature type="signal peptide" evidence="3">
    <location>
        <begin position="1"/>
        <end position="19"/>
    </location>
</feature>
<dbReference type="InterPro" id="IPR029058">
    <property type="entry name" value="AB_hydrolase_fold"/>
</dbReference>
<dbReference type="GO" id="GO:0006508">
    <property type="term" value="P:proteolysis"/>
    <property type="evidence" value="ECO:0007669"/>
    <property type="project" value="InterPro"/>
</dbReference>
<dbReference type="InterPro" id="IPR000073">
    <property type="entry name" value="AB_hydrolase_1"/>
</dbReference>
<evidence type="ECO:0000256" key="1">
    <source>
        <dbReference type="ARBA" id="ARBA00010088"/>
    </source>
</evidence>
<feature type="domain" description="AB hydrolase-1" evidence="4">
    <location>
        <begin position="89"/>
        <end position="235"/>
    </location>
</feature>
<dbReference type="PRINTS" id="PR00793">
    <property type="entry name" value="PROAMNOPTASE"/>
</dbReference>
<dbReference type="GO" id="GO:0008233">
    <property type="term" value="F:peptidase activity"/>
    <property type="evidence" value="ECO:0007669"/>
    <property type="project" value="InterPro"/>
</dbReference>
<protein>
    <submittedName>
        <fullName evidence="5">Alpha/Beta hydrolase protein</fullName>
    </submittedName>
</protein>
<dbReference type="Pfam" id="PF00561">
    <property type="entry name" value="Abhydrolase_1"/>
    <property type="match status" value="1"/>
</dbReference>
<evidence type="ECO:0000313" key="6">
    <source>
        <dbReference type="Proteomes" id="UP000813444"/>
    </source>
</evidence>
<feature type="chain" id="PRO_5035441477" evidence="3">
    <location>
        <begin position="20"/>
        <end position="486"/>
    </location>
</feature>
<dbReference type="InterPro" id="IPR051601">
    <property type="entry name" value="Serine_prot/Carboxylest_S33"/>
</dbReference>
<comment type="similarity">
    <text evidence="1">Belongs to the peptidase S33 family.</text>
</comment>
<evidence type="ECO:0000256" key="2">
    <source>
        <dbReference type="ARBA" id="ARBA00022801"/>
    </source>
</evidence>
<keyword evidence="3" id="KW-0732">Signal</keyword>
<accession>A0A8K0WSB1</accession>
<keyword evidence="6" id="KW-1185">Reference proteome</keyword>
<dbReference type="AlphaFoldDB" id="A0A8K0WSB1"/>